<reference evidence="1 2" key="1">
    <citation type="journal article" date="2014" name="Genome Announc.">
        <title>Draft Genome Sequence of the Haloacid-Degrading Burkholderia caribensis Strain MBA4.</title>
        <authorList>
            <person name="Pan Y."/>
            <person name="Kong K.F."/>
            <person name="Tsang J.S."/>
        </authorList>
    </citation>
    <scope>NUCLEOTIDE SEQUENCE [LARGE SCALE GENOMIC DNA]</scope>
    <source>
        <strain evidence="1 2">MBA4</strain>
    </source>
</reference>
<dbReference type="KEGG" id="bcai:K788_0003051"/>
<accession>A0A0P0RE78</accession>
<gene>
    <name evidence="1" type="ORF">K788_0003051</name>
</gene>
<dbReference type="AlphaFoldDB" id="A0A0P0RE78"/>
<dbReference type="Proteomes" id="UP000019146">
    <property type="component" value="Chromosome 2"/>
</dbReference>
<organism evidence="1 2">
    <name type="scientific">Paraburkholderia caribensis MBA4</name>
    <dbReference type="NCBI Taxonomy" id="1323664"/>
    <lineage>
        <taxon>Bacteria</taxon>
        <taxon>Pseudomonadati</taxon>
        <taxon>Pseudomonadota</taxon>
        <taxon>Betaproteobacteria</taxon>
        <taxon>Burkholderiales</taxon>
        <taxon>Burkholderiaceae</taxon>
        <taxon>Paraburkholderia</taxon>
    </lineage>
</organism>
<proteinExistence type="predicted"/>
<dbReference type="RefSeq" id="WP_158510954.1">
    <property type="nucleotide sequence ID" value="NZ_CP012747.1"/>
</dbReference>
<name>A0A0P0RE78_9BURK</name>
<dbReference type="GeneID" id="69975302"/>
<dbReference type="EMBL" id="CP012747">
    <property type="protein sequence ID" value="ALL66810.1"/>
    <property type="molecule type" value="Genomic_DNA"/>
</dbReference>
<evidence type="ECO:0000313" key="2">
    <source>
        <dbReference type="Proteomes" id="UP000019146"/>
    </source>
</evidence>
<sequence length="50" mass="5561">MKYINRIAASAMLVVVAFGLATFAQIKFFPQTADDNPVTRIVLNIESWTS</sequence>
<protein>
    <submittedName>
        <fullName evidence="1">Mannosyl-glycoprotein endo-beta-N-acetylglucosaminidase</fullName>
    </submittedName>
</protein>
<evidence type="ECO:0000313" key="1">
    <source>
        <dbReference type="EMBL" id="ALL66810.1"/>
    </source>
</evidence>